<dbReference type="Proteomes" id="UP001479290">
    <property type="component" value="Unassembled WGS sequence"/>
</dbReference>
<accession>A0AAW2ARI5</accession>
<evidence type="ECO:0000313" key="7">
    <source>
        <dbReference type="Proteomes" id="UP001479290"/>
    </source>
</evidence>
<comment type="similarity">
    <text evidence="1 3">Belongs to the type-B carboxylesterase/lipase family.</text>
</comment>
<gene>
    <name evidence="6" type="ORF">ABG768_020838</name>
</gene>
<organism evidence="6 7">
    <name type="scientific">Culter alburnus</name>
    <name type="common">Topmouth culter</name>
    <dbReference type="NCBI Taxonomy" id="194366"/>
    <lineage>
        <taxon>Eukaryota</taxon>
        <taxon>Metazoa</taxon>
        <taxon>Chordata</taxon>
        <taxon>Craniata</taxon>
        <taxon>Vertebrata</taxon>
        <taxon>Euteleostomi</taxon>
        <taxon>Actinopterygii</taxon>
        <taxon>Neopterygii</taxon>
        <taxon>Teleostei</taxon>
        <taxon>Ostariophysi</taxon>
        <taxon>Cypriniformes</taxon>
        <taxon>Xenocyprididae</taxon>
        <taxon>Xenocypridinae</taxon>
        <taxon>Culter</taxon>
    </lineage>
</organism>
<evidence type="ECO:0000259" key="5">
    <source>
        <dbReference type="Pfam" id="PF00135"/>
    </source>
</evidence>
<dbReference type="GO" id="GO:0004104">
    <property type="term" value="F:cholinesterase activity"/>
    <property type="evidence" value="ECO:0007669"/>
    <property type="project" value="InterPro"/>
</dbReference>
<dbReference type="SUPFAM" id="SSF53474">
    <property type="entry name" value="alpha/beta-Hydrolases"/>
    <property type="match status" value="1"/>
</dbReference>
<dbReference type="PRINTS" id="PR00878">
    <property type="entry name" value="CHOLNESTRASE"/>
</dbReference>
<dbReference type="AlphaFoldDB" id="A0AAW2ARI5"/>
<dbReference type="InterPro" id="IPR029058">
    <property type="entry name" value="AB_hydrolase_fold"/>
</dbReference>
<dbReference type="EC" id="3.1.1.-" evidence="3"/>
<keyword evidence="2 3" id="KW-0378">Hydrolase</keyword>
<comment type="caution">
    <text evidence="6">The sequence shown here is derived from an EMBL/GenBank/DDBJ whole genome shotgun (WGS) entry which is preliminary data.</text>
</comment>
<evidence type="ECO:0000256" key="2">
    <source>
        <dbReference type="ARBA" id="ARBA00022801"/>
    </source>
</evidence>
<keyword evidence="7" id="KW-1185">Reference proteome</keyword>
<feature type="transmembrane region" description="Helical" evidence="4">
    <location>
        <begin position="334"/>
        <end position="353"/>
    </location>
</feature>
<sequence>MFNSIFSRQVSEDCLYLNVFVPLSVNFAAPLLKPLPVMVWIHGGDFIAGSASKALYDGRYISNFTQTVVVSVAYRLGAFGFLVSGKDPRTSAVGNYGILDQQAALLWVQQNIAVFGGDPSKVTLFGESAGAQSVSLHLMIQSSKPLFRQAVFQSLPFSIPLKTRHESLKLGKNFAKTANCSVLDIECLLSLSPQAVLNAQIKSSSKVVNPFRFLEVFESWGPYIDGELIKEQSVSAFQKGHWQKEKPVLLGTTSEEGVIFVYGVFTKPVSAVECTVYTTAIFKQHTIKILRKYLPLYTDADHRDMLAQNLIFTAFCCQKASFSTDGHLKVSKILSYYSLVYGIIASYLFWRLLKVKCIFISANRQISA</sequence>
<dbReference type="PANTHER" id="PTHR45570">
    <property type="entry name" value="CARBOXYLIC ESTER HYDROLASE"/>
    <property type="match status" value="1"/>
</dbReference>
<keyword evidence="4" id="KW-0472">Membrane</keyword>
<dbReference type="EMBL" id="JAWDJR010000004">
    <property type="protein sequence ID" value="KAK9975593.1"/>
    <property type="molecule type" value="Genomic_DNA"/>
</dbReference>
<name>A0AAW2ARI5_CULAL</name>
<dbReference type="InterPro" id="IPR000997">
    <property type="entry name" value="Cholinesterase"/>
</dbReference>
<dbReference type="InterPro" id="IPR019826">
    <property type="entry name" value="Carboxylesterase_B_AS"/>
</dbReference>
<feature type="domain" description="Carboxylesterase type B" evidence="5">
    <location>
        <begin position="9"/>
        <end position="298"/>
    </location>
</feature>
<reference evidence="6 7" key="1">
    <citation type="submission" date="2024-05" db="EMBL/GenBank/DDBJ databases">
        <title>A high-quality chromosomal-level genome assembly of Topmouth culter (Culter alburnus).</title>
        <authorList>
            <person name="Zhao H."/>
        </authorList>
    </citation>
    <scope>NUCLEOTIDE SEQUENCE [LARGE SCALE GENOMIC DNA]</scope>
    <source>
        <strain evidence="6">CATC2023</strain>
        <tissue evidence="6">Muscle</tissue>
    </source>
</reference>
<keyword evidence="4" id="KW-0812">Transmembrane</keyword>
<evidence type="ECO:0000256" key="4">
    <source>
        <dbReference type="SAM" id="Phobius"/>
    </source>
</evidence>
<dbReference type="PROSITE" id="PS00941">
    <property type="entry name" value="CARBOXYLESTERASE_B_2"/>
    <property type="match status" value="1"/>
</dbReference>
<dbReference type="PROSITE" id="PS00122">
    <property type="entry name" value="CARBOXYLESTERASE_B_1"/>
    <property type="match status" value="1"/>
</dbReference>
<dbReference type="Gene3D" id="3.40.50.1820">
    <property type="entry name" value="alpha/beta hydrolase"/>
    <property type="match status" value="1"/>
</dbReference>
<dbReference type="InterPro" id="IPR002018">
    <property type="entry name" value="CarbesteraseB"/>
</dbReference>
<evidence type="ECO:0000256" key="1">
    <source>
        <dbReference type="ARBA" id="ARBA00005964"/>
    </source>
</evidence>
<dbReference type="InterPro" id="IPR019819">
    <property type="entry name" value="Carboxylesterase_B_CS"/>
</dbReference>
<dbReference type="PANTHER" id="PTHR45570:SF1">
    <property type="entry name" value="CARBOXYLIC ESTER HYDROLASE"/>
    <property type="match status" value="1"/>
</dbReference>
<proteinExistence type="inferred from homology"/>
<protein>
    <recommendedName>
        <fullName evidence="3">Carboxylic ester hydrolase</fullName>
        <ecNumber evidence="3">3.1.1.-</ecNumber>
    </recommendedName>
</protein>
<keyword evidence="4" id="KW-1133">Transmembrane helix</keyword>
<evidence type="ECO:0000313" key="6">
    <source>
        <dbReference type="EMBL" id="KAK9975593.1"/>
    </source>
</evidence>
<evidence type="ECO:0000256" key="3">
    <source>
        <dbReference type="RuleBase" id="RU361235"/>
    </source>
</evidence>
<dbReference type="Pfam" id="PF00135">
    <property type="entry name" value="COesterase"/>
    <property type="match status" value="1"/>
</dbReference>